<evidence type="ECO:0000259" key="1">
    <source>
        <dbReference type="Pfam" id="PF03478"/>
    </source>
</evidence>
<dbReference type="Proteomes" id="UP000807115">
    <property type="component" value="Chromosome 3"/>
</dbReference>
<accession>A0A921RKI5</accession>
<comment type="caution">
    <text evidence="2">The sequence shown here is derived from an EMBL/GenBank/DDBJ whole genome shotgun (WGS) entry which is preliminary data.</text>
</comment>
<dbReference type="Pfam" id="PF03478">
    <property type="entry name" value="Beta-prop_KIB1-4"/>
    <property type="match status" value="1"/>
</dbReference>
<gene>
    <name evidence="2" type="ORF">BDA96_03G467100</name>
</gene>
<sequence length="418" mass="46083">MEADAMAAQGWSSLPRDLVNRVADCLLATNDLDYYMDLRGVCHNWRFATADPSSNPHRFHPTRWIMLDELESSTSPSYGNWKMMPPSHFLAQDEDEHGSSSYADAGFFSRCTNMFASSDGVRHFVNADTGRFLRRKLPLLLRDYHFVSSTTGGFLVLADSADPHAVRVLNPFTGALVHFKAPAPPEKSMTASVVVVGDQLTLVLAAIRNPDGCSIYLADPGSEEFVVETTMPWAVISTSDSEAAFGLLDPAMRSCVLPLLHRGLAAELGPGEMVRVDSWSWSLLQHQQGVRVFRLLDSAGRPAMEHQRQVTSIGGRALFVGTRRCFSVDAARFPSVEPDCVSTTITRLQTGPSATPTTSTCMISLKLLVEYAMRAPSFEPSWEHSTRAWRTNAATPYYPAQTALQLLLEDADVIQSMF</sequence>
<dbReference type="PANTHER" id="PTHR33165">
    <property type="entry name" value="F-BOX DOMAIN CONTAINING PROTEIN-LIKE-RELATED"/>
    <property type="match status" value="1"/>
</dbReference>
<reference evidence="2" key="2">
    <citation type="submission" date="2020-10" db="EMBL/GenBank/DDBJ databases">
        <authorList>
            <person name="Cooper E.A."/>
            <person name="Brenton Z.W."/>
            <person name="Flinn B.S."/>
            <person name="Jenkins J."/>
            <person name="Shu S."/>
            <person name="Flowers D."/>
            <person name="Luo F."/>
            <person name="Wang Y."/>
            <person name="Xia P."/>
            <person name="Barry K."/>
            <person name="Daum C."/>
            <person name="Lipzen A."/>
            <person name="Yoshinaga Y."/>
            <person name="Schmutz J."/>
            <person name="Saski C."/>
            <person name="Vermerris W."/>
            <person name="Kresovich S."/>
        </authorList>
    </citation>
    <scope>NUCLEOTIDE SEQUENCE</scope>
</reference>
<evidence type="ECO:0000313" key="2">
    <source>
        <dbReference type="EMBL" id="KAG0541101.1"/>
    </source>
</evidence>
<organism evidence="2 3">
    <name type="scientific">Sorghum bicolor</name>
    <name type="common">Sorghum</name>
    <name type="synonym">Sorghum vulgare</name>
    <dbReference type="NCBI Taxonomy" id="4558"/>
    <lineage>
        <taxon>Eukaryota</taxon>
        <taxon>Viridiplantae</taxon>
        <taxon>Streptophyta</taxon>
        <taxon>Embryophyta</taxon>
        <taxon>Tracheophyta</taxon>
        <taxon>Spermatophyta</taxon>
        <taxon>Magnoliopsida</taxon>
        <taxon>Liliopsida</taxon>
        <taxon>Poales</taxon>
        <taxon>Poaceae</taxon>
        <taxon>PACMAD clade</taxon>
        <taxon>Panicoideae</taxon>
        <taxon>Andropogonodae</taxon>
        <taxon>Andropogoneae</taxon>
        <taxon>Sorghinae</taxon>
        <taxon>Sorghum</taxon>
    </lineage>
</organism>
<dbReference type="PANTHER" id="PTHR33165:SF94">
    <property type="entry name" value="DUF295 DOMAIN-CONTAINING PROTEIN"/>
    <property type="match status" value="1"/>
</dbReference>
<dbReference type="EMBL" id="CM027682">
    <property type="protein sequence ID" value="KAG0541101.1"/>
    <property type="molecule type" value="Genomic_DNA"/>
</dbReference>
<feature type="domain" description="KIB1-4 beta-propeller" evidence="1">
    <location>
        <begin position="126"/>
        <end position="341"/>
    </location>
</feature>
<dbReference type="AlphaFoldDB" id="A0A921RKI5"/>
<dbReference type="InterPro" id="IPR005174">
    <property type="entry name" value="KIB1-4_b-propeller"/>
</dbReference>
<proteinExistence type="predicted"/>
<protein>
    <recommendedName>
        <fullName evidence="1">KIB1-4 beta-propeller domain-containing protein</fullName>
    </recommendedName>
</protein>
<evidence type="ECO:0000313" key="3">
    <source>
        <dbReference type="Proteomes" id="UP000807115"/>
    </source>
</evidence>
<name>A0A921RKI5_SORBI</name>
<reference evidence="2" key="1">
    <citation type="journal article" date="2019" name="BMC Genomics">
        <title>A new reference genome for Sorghum bicolor reveals high levels of sequence similarity between sweet and grain genotypes: implications for the genetics of sugar metabolism.</title>
        <authorList>
            <person name="Cooper E.A."/>
            <person name="Brenton Z.W."/>
            <person name="Flinn B.S."/>
            <person name="Jenkins J."/>
            <person name="Shu S."/>
            <person name="Flowers D."/>
            <person name="Luo F."/>
            <person name="Wang Y."/>
            <person name="Xia P."/>
            <person name="Barry K."/>
            <person name="Daum C."/>
            <person name="Lipzen A."/>
            <person name="Yoshinaga Y."/>
            <person name="Schmutz J."/>
            <person name="Saski C."/>
            <person name="Vermerris W."/>
            <person name="Kresovich S."/>
        </authorList>
    </citation>
    <scope>NUCLEOTIDE SEQUENCE</scope>
</reference>